<dbReference type="PANTHER" id="PTHR24322:SF736">
    <property type="entry name" value="RETINOL DEHYDROGENASE 10"/>
    <property type="match status" value="1"/>
</dbReference>
<evidence type="ECO:0000313" key="4">
    <source>
        <dbReference type="EMBL" id="KAF2257450.1"/>
    </source>
</evidence>
<dbReference type="PANTHER" id="PTHR24322">
    <property type="entry name" value="PKSB"/>
    <property type="match status" value="1"/>
</dbReference>
<keyword evidence="2" id="KW-0521">NADP</keyword>
<dbReference type="OrthoDB" id="10253736at2759"/>
<dbReference type="PROSITE" id="PS00061">
    <property type="entry name" value="ADH_SHORT"/>
    <property type="match status" value="1"/>
</dbReference>
<dbReference type="InterPro" id="IPR020904">
    <property type="entry name" value="Sc_DH/Rdtase_CS"/>
</dbReference>
<name>A0A6A6J6C9_9PLEO</name>
<dbReference type="EMBL" id="ML987189">
    <property type="protein sequence ID" value="KAF2257450.1"/>
    <property type="molecule type" value="Genomic_DNA"/>
</dbReference>
<accession>A0A6A6J6C9</accession>
<dbReference type="PRINTS" id="PR00081">
    <property type="entry name" value="GDHRDH"/>
</dbReference>
<dbReference type="Gene3D" id="3.40.50.720">
    <property type="entry name" value="NAD(P)-binding Rossmann-like Domain"/>
    <property type="match status" value="1"/>
</dbReference>
<protein>
    <submittedName>
        <fullName evidence="4">NAD(P)-binding protein</fullName>
    </submittedName>
</protein>
<dbReference type="Pfam" id="PF00106">
    <property type="entry name" value="adh_short"/>
    <property type="match status" value="1"/>
</dbReference>
<keyword evidence="5" id="KW-1185">Reference proteome</keyword>
<dbReference type="InterPro" id="IPR036291">
    <property type="entry name" value="NAD(P)-bd_dom_sf"/>
</dbReference>
<dbReference type="InterPro" id="IPR002347">
    <property type="entry name" value="SDR_fam"/>
</dbReference>
<proteinExistence type="inferred from homology"/>
<sequence>MASKIIGVIGAVKSVATEPVFAGGLLYLLTRGPLQVRERILQPFQSNLLSNNSVTRLAAFITVLKVLTAAGVLKHINRALNALALNNWSFKRPGAPFKFGPEKEELVVITGGSSGFGYEMVKGFCKHARVVALDVSPFPPELESLPGVHFYRCDVTDTPAVQAVCKEIRDTHGDPSVLINNAGIGTAGTVLDTSNEHTEQLFKVNLISHFVLIREFLPGMLRMKKGHIVTIASMASFLAGAGFLDYCCSKVAALYLNDGIRAECLSRYEGGEGICTTSVHPNFHATGIIKGVEKSLQKRGLRIDPPINVSNLVIEQVLKGKSGRIHVPLTDERFSGLRNWPLWLQDIVFGLPWKKKRVEKIDPVLEGAEGK</sequence>
<keyword evidence="3" id="KW-0560">Oxidoreductase</keyword>
<dbReference type="GeneID" id="54581100"/>
<evidence type="ECO:0000256" key="3">
    <source>
        <dbReference type="ARBA" id="ARBA00023002"/>
    </source>
</evidence>
<organism evidence="4 5">
    <name type="scientific">Trematosphaeria pertusa</name>
    <dbReference type="NCBI Taxonomy" id="390896"/>
    <lineage>
        <taxon>Eukaryota</taxon>
        <taxon>Fungi</taxon>
        <taxon>Dikarya</taxon>
        <taxon>Ascomycota</taxon>
        <taxon>Pezizomycotina</taxon>
        <taxon>Dothideomycetes</taxon>
        <taxon>Pleosporomycetidae</taxon>
        <taxon>Pleosporales</taxon>
        <taxon>Massarineae</taxon>
        <taxon>Trematosphaeriaceae</taxon>
        <taxon>Trematosphaeria</taxon>
    </lineage>
</organism>
<evidence type="ECO:0000256" key="2">
    <source>
        <dbReference type="ARBA" id="ARBA00022857"/>
    </source>
</evidence>
<dbReference type="RefSeq" id="XP_033692454.1">
    <property type="nucleotide sequence ID" value="XM_033827770.1"/>
</dbReference>
<gene>
    <name evidence="4" type="ORF">BU26DRAFT_514132</name>
</gene>
<reference evidence="4" key="1">
    <citation type="journal article" date="2020" name="Stud. Mycol.">
        <title>101 Dothideomycetes genomes: a test case for predicting lifestyles and emergence of pathogens.</title>
        <authorList>
            <person name="Haridas S."/>
            <person name="Albert R."/>
            <person name="Binder M."/>
            <person name="Bloem J."/>
            <person name="Labutti K."/>
            <person name="Salamov A."/>
            <person name="Andreopoulos B."/>
            <person name="Baker S."/>
            <person name="Barry K."/>
            <person name="Bills G."/>
            <person name="Bluhm B."/>
            <person name="Cannon C."/>
            <person name="Castanera R."/>
            <person name="Culley D."/>
            <person name="Daum C."/>
            <person name="Ezra D."/>
            <person name="Gonzalez J."/>
            <person name="Henrissat B."/>
            <person name="Kuo A."/>
            <person name="Liang C."/>
            <person name="Lipzen A."/>
            <person name="Lutzoni F."/>
            <person name="Magnuson J."/>
            <person name="Mondo S."/>
            <person name="Nolan M."/>
            <person name="Ohm R."/>
            <person name="Pangilinan J."/>
            <person name="Park H.-J."/>
            <person name="Ramirez L."/>
            <person name="Alfaro M."/>
            <person name="Sun H."/>
            <person name="Tritt A."/>
            <person name="Yoshinaga Y."/>
            <person name="Zwiers L.-H."/>
            <person name="Turgeon B."/>
            <person name="Goodwin S."/>
            <person name="Spatafora J."/>
            <person name="Crous P."/>
            <person name="Grigoriev I."/>
        </authorList>
    </citation>
    <scope>NUCLEOTIDE SEQUENCE</scope>
    <source>
        <strain evidence="4">CBS 122368</strain>
    </source>
</reference>
<dbReference type="GO" id="GO:0016616">
    <property type="term" value="F:oxidoreductase activity, acting on the CH-OH group of donors, NAD or NADP as acceptor"/>
    <property type="evidence" value="ECO:0007669"/>
    <property type="project" value="TreeGrafter"/>
</dbReference>
<comment type="similarity">
    <text evidence="1">Belongs to the short-chain dehydrogenases/reductases (SDR) family.</text>
</comment>
<dbReference type="AlphaFoldDB" id="A0A6A6J6C9"/>
<dbReference type="Proteomes" id="UP000800094">
    <property type="component" value="Unassembled WGS sequence"/>
</dbReference>
<evidence type="ECO:0000256" key="1">
    <source>
        <dbReference type="ARBA" id="ARBA00006484"/>
    </source>
</evidence>
<dbReference type="SUPFAM" id="SSF51735">
    <property type="entry name" value="NAD(P)-binding Rossmann-fold domains"/>
    <property type="match status" value="1"/>
</dbReference>
<evidence type="ECO:0000313" key="5">
    <source>
        <dbReference type="Proteomes" id="UP000800094"/>
    </source>
</evidence>